<dbReference type="KEGG" id="vg:55815383"/>
<sequence>MKLTHRDHEFNTVELAELRSFTIETRNGARLTVTESADGSLYVQEGSHRSLRIVPVVANAVRLEIVDPFLEAAAPMTPIPDVQTLAKVAPGSTVYSIKNRKCWTWHGGTTSPLFATTNIGYEGETFTDLAKFWQSEAPLLLAAKPE</sequence>
<name>A0A6B9J9W2_9CAUD</name>
<evidence type="ECO:0000313" key="1">
    <source>
        <dbReference type="EMBL" id="QGZ17154.1"/>
    </source>
</evidence>
<dbReference type="Proteomes" id="UP000438167">
    <property type="component" value="Segment"/>
</dbReference>
<protein>
    <submittedName>
        <fullName evidence="1">Uncharacterized protein</fullName>
    </submittedName>
</protein>
<dbReference type="RefSeq" id="YP_009885977.1">
    <property type="nucleotide sequence ID" value="NC_049489.1"/>
</dbReference>
<dbReference type="EMBL" id="MN703411">
    <property type="protein sequence ID" value="QGZ17154.1"/>
    <property type="molecule type" value="Genomic_DNA"/>
</dbReference>
<keyword evidence="2" id="KW-1185">Reference proteome</keyword>
<evidence type="ECO:0000313" key="2">
    <source>
        <dbReference type="Proteomes" id="UP000438167"/>
    </source>
</evidence>
<organism evidence="1 2">
    <name type="scientific">Arthrobacter phage DrYang</name>
    <dbReference type="NCBI Taxonomy" id="2686080"/>
    <lineage>
        <taxon>Viruses</taxon>
        <taxon>Duplodnaviria</taxon>
        <taxon>Heunggongvirae</taxon>
        <taxon>Uroviricota</taxon>
        <taxon>Caudoviricetes</taxon>
        <taxon>Klausavirus</taxon>
        <taxon>Klausavirus dryang</taxon>
    </lineage>
</organism>
<gene>
    <name evidence="1" type="primary">55</name>
    <name evidence="1" type="ORF">SEA_DRYANG_55</name>
</gene>
<accession>A0A6B9J9W2</accession>
<dbReference type="GeneID" id="55815383"/>
<proteinExistence type="predicted"/>
<reference evidence="1 2" key="1">
    <citation type="submission" date="2019-11" db="EMBL/GenBank/DDBJ databases">
        <authorList>
            <person name="Donovan J."/>
            <person name="Schaffer R."/>
            <person name="Bae M.S."/>
            <person name="Gitobu P.N."/>
            <person name="Guan P."/>
            <person name="Olavarrieta M.P."/>
            <person name="Perez Cortez K."/>
            <person name="Tozier F.G."/>
            <person name="Vasilopoulos H."/>
            <person name="Zhang S."/>
            <person name="Kapinos A."/>
            <person name="Freise A.C."/>
            <person name="Moberg-Parker J."/>
            <person name="Garlena R.A."/>
            <person name="Russell D.A."/>
            <person name="Pope W.H."/>
            <person name="Jacobs-Sera D."/>
            <person name="Hatfull G.F."/>
        </authorList>
    </citation>
    <scope>NUCLEOTIDE SEQUENCE [LARGE SCALE GENOMIC DNA]</scope>
</reference>